<comment type="caution">
    <text evidence="2">The sequence shown here is derived from an EMBL/GenBank/DDBJ whole genome shotgun (WGS) entry which is preliminary data.</text>
</comment>
<evidence type="ECO:0000313" key="2">
    <source>
        <dbReference type="EMBL" id="EDM75315.1"/>
    </source>
</evidence>
<keyword evidence="1" id="KW-0732">Signal</keyword>
<dbReference type="AlphaFoldDB" id="A6GFR4"/>
<keyword evidence="3" id="KW-1185">Reference proteome</keyword>
<dbReference type="STRING" id="391625.PPSIR1_26096"/>
<dbReference type="RefSeq" id="WP_006975554.1">
    <property type="nucleotide sequence ID" value="NZ_ABCS01000096.1"/>
</dbReference>
<evidence type="ECO:0000256" key="1">
    <source>
        <dbReference type="SAM" id="SignalP"/>
    </source>
</evidence>
<gene>
    <name evidence="2" type="ORF">PPSIR1_26096</name>
</gene>
<name>A6GFR4_9BACT</name>
<protein>
    <submittedName>
        <fullName evidence="2">Uncharacterized protein</fullName>
    </submittedName>
</protein>
<evidence type="ECO:0000313" key="3">
    <source>
        <dbReference type="Proteomes" id="UP000005801"/>
    </source>
</evidence>
<dbReference type="Proteomes" id="UP000005801">
    <property type="component" value="Unassembled WGS sequence"/>
</dbReference>
<organism evidence="2 3">
    <name type="scientific">Plesiocystis pacifica SIR-1</name>
    <dbReference type="NCBI Taxonomy" id="391625"/>
    <lineage>
        <taxon>Bacteria</taxon>
        <taxon>Pseudomonadati</taxon>
        <taxon>Myxococcota</taxon>
        <taxon>Polyangia</taxon>
        <taxon>Nannocystales</taxon>
        <taxon>Nannocystaceae</taxon>
        <taxon>Plesiocystis</taxon>
    </lineage>
</organism>
<feature type="chain" id="PRO_5002693956" evidence="1">
    <location>
        <begin position="25"/>
        <end position="182"/>
    </location>
</feature>
<dbReference type="EMBL" id="ABCS01000096">
    <property type="protein sequence ID" value="EDM75315.1"/>
    <property type="molecule type" value="Genomic_DNA"/>
</dbReference>
<accession>A6GFR4</accession>
<sequence>MTRNTPIALAALTTMMFLLAPAPAAGSLPDLCDDVYLDDVGAPATDSKGVALSRFCTWTGPDAPLWADHVCCAIDGASADCTPTDANGRCTAGMKMWCDYGEDIGGKVTCYQPFPDACDEGFCDTLAVPPGTQAEEMVPLCCYADTDDCYQLEIGAPCGGDFLHCDSPYTTEQGTVGCADFD</sequence>
<feature type="signal peptide" evidence="1">
    <location>
        <begin position="1"/>
        <end position="24"/>
    </location>
</feature>
<proteinExistence type="predicted"/>
<reference evidence="2 3" key="1">
    <citation type="submission" date="2007-06" db="EMBL/GenBank/DDBJ databases">
        <authorList>
            <person name="Shimkets L."/>
            <person name="Ferriera S."/>
            <person name="Johnson J."/>
            <person name="Kravitz S."/>
            <person name="Beeson K."/>
            <person name="Sutton G."/>
            <person name="Rogers Y.-H."/>
            <person name="Friedman R."/>
            <person name="Frazier M."/>
            <person name="Venter J.C."/>
        </authorList>
    </citation>
    <scope>NUCLEOTIDE SEQUENCE [LARGE SCALE GENOMIC DNA]</scope>
    <source>
        <strain evidence="2 3">SIR-1</strain>
    </source>
</reference>